<feature type="non-terminal residue" evidence="3">
    <location>
        <position position="1"/>
    </location>
</feature>
<dbReference type="InterPro" id="IPR050789">
    <property type="entry name" value="Diverse_Enzym_Activities"/>
</dbReference>
<keyword evidence="1" id="KW-0812">Transmembrane</keyword>
<feature type="domain" description="Beta-lactamase-related" evidence="2">
    <location>
        <begin position="33"/>
        <end position="100"/>
    </location>
</feature>
<dbReference type="PANTHER" id="PTHR43283">
    <property type="entry name" value="BETA-LACTAMASE-RELATED"/>
    <property type="match status" value="1"/>
</dbReference>
<dbReference type="SUPFAM" id="SSF56601">
    <property type="entry name" value="beta-lactamase/transpeptidase-like"/>
    <property type="match status" value="1"/>
</dbReference>
<keyword evidence="4" id="KW-1185">Reference proteome</keyword>
<evidence type="ECO:0000256" key="1">
    <source>
        <dbReference type="SAM" id="Phobius"/>
    </source>
</evidence>
<feature type="transmembrane region" description="Helical" evidence="1">
    <location>
        <begin position="88"/>
        <end position="109"/>
    </location>
</feature>
<protein>
    <submittedName>
        <fullName evidence="3">Serine hydrolase</fullName>
    </submittedName>
</protein>
<evidence type="ECO:0000313" key="4">
    <source>
        <dbReference type="Proteomes" id="UP001597045"/>
    </source>
</evidence>
<name>A0ABW3MN38_9PSEU</name>
<dbReference type="Proteomes" id="UP001597045">
    <property type="component" value="Unassembled WGS sequence"/>
</dbReference>
<proteinExistence type="predicted"/>
<dbReference type="EMBL" id="JBHTIS010003193">
    <property type="protein sequence ID" value="MFD1050915.1"/>
    <property type="molecule type" value="Genomic_DNA"/>
</dbReference>
<dbReference type="GO" id="GO:0016787">
    <property type="term" value="F:hydrolase activity"/>
    <property type="evidence" value="ECO:0007669"/>
    <property type="project" value="UniProtKB-KW"/>
</dbReference>
<comment type="caution">
    <text evidence="3">The sequence shown here is derived from an EMBL/GenBank/DDBJ whole genome shotgun (WGS) entry which is preliminary data.</text>
</comment>
<dbReference type="PANTHER" id="PTHR43283:SF3">
    <property type="entry name" value="BETA-LACTAMASE FAMILY PROTEIN (AFU_ORTHOLOGUE AFUA_5G07500)"/>
    <property type="match status" value="1"/>
</dbReference>
<feature type="transmembrane region" description="Helical" evidence="1">
    <location>
        <begin position="160"/>
        <end position="178"/>
    </location>
</feature>
<dbReference type="InterPro" id="IPR001466">
    <property type="entry name" value="Beta-lactam-related"/>
</dbReference>
<sequence length="199" mass="21671">VLTSTFGLGMDMTSLGTPIMGAVFEQGLTPNLPEPMPGPDEWMRRLGTLPLMHQPGERWQYQIASDLLGVLVARVTGQSFETVLRERVFDPLGMATLGLGLFGVLWAMTQLATKPLEGTQIAYLVGGLIMLVAFVFIELRQREPMLDLSLFRIPGIAPSLLASLCQGLAGFAVLFLVSEQARHITMHDLYVDGGATLRA</sequence>
<dbReference type="Pfam" id="PF00144">
    <property type="entry name" value="Beta-lactamase"/>
    <property type="match status" value="1"/>
</dbReference>
<evidence type="ECO:0000259" key="2">
    <source>
        <dbReference type="Pfam" id="PF00144"/>
    </source>
</evidence>
<reference evidence="4" key="1">
    <citation type="journal article" date="2019" name="Int. J. Syst. Evol. Microbiol.">
        <title>The Global Catalogue of Microorganisms (GCM) 10K type strain sequencing project: providing services to taxonomists for standard genome sequencing and annotation.</title>
        <authorList>
            <consortium name="The Broad Institute Genomics Platform"/>
            <consortium name="The Broad Institute Genome Sequencing Center for Infectious Disease"/>
            <person name="Wu L."/>
            <person name="Ma J."/>
        </authorList>
    </citation>
    <scope>NUCLEOTIDE SEQUENCE [LARGE SCALE GENOMIC DNA]</scope>
    <source>
        <strain evidence="4">JCM 31486</strain>
    </source>
</reference>
<keyword evidence="3" id="KW-0378">Hydrolase</keyword>
<dbReference type="Gene3D" id="3.40.710.10">
    <property type="entry name" value="DD-peptidase/beta-lactamase superfamily"/>
    <property type="match status" value="1"/>
</dbReference>
<evidence type="ECO:0000313" key="3">
    <source>
        <dbReference type="EMBL" id="MFD1050915.1"/>
    </source>
</evidence>
<organism evidence="3 4">
    <name type="scientific">Kibdelosporangium lantanae</name>
    <dbReference type="NCBI Taxonomy" id="1497396"/>
    <lineage>
        <taxon>Bacteria</taxon>
        <taxon>Bacillati</taxon>
        <taxon>Actinomycetota</taxon>
        <taxon>Actinomycetes</taxon>
        <taxon>Pseudonocardiales</taxon>
        <taxon>Pseudonocardiaceae</taxon>
        <taxon>Kibdelosporangium</taxon>
    </lineage>
</organism>
<accession>A0ABW3MN38</accession>
<gene>
    <name evidence="3" type="ORF">ACFQ1S_38020</name>
</gene>
<feature type="transmembrane region" description="Helical" evidence="1">
    <location>
        <begin position="121"/>
        <end position="139"/>
    </location>
</feature>
<keyword evidence="1" id="KW-0472">Membrane</keyword>
<keyword evidence="1" id="KW-1133">Transmembrane helix</keyword>
<dbReference type="InterPro" id="IPR012338">
    <property type="entry name" value="Beta-lactam/transpept-like"/>
</dbReference>